<dbReference type="AlphaFoldDB" id="W9RDB5"/>
<evidence type="ECO:0000313" key="1">
    <source>
        <dbReference type="EMBL" id="EXB83824.1"/>
    </source>
</evidence>
<organism evidence="1 2">
    <name type="scientific">Morus notabilis</name>
    <dbReference type="NCBI Taxonomy" id="981085"/>
    <lineage>
        <taxon>Eukaryota</taxon>
        <taxon>Viridiplantae</taxon>
        <taxon>Streptophyta</taxon>
        <taxon>Embryophyta</taxon>
        <taxon>Tracheophyta</taxon>
        <taxon>Spermatophyta</taxon>
        <taxon>Magnoliopsida</taxon>
        <taxon>eudicotyledons</taxon>
        <taxon>Gunneridae</taxon>
        <taxon>Pentapetalae</taxon>
        <taxon>rosids</taxon>
        <taxon>fabids</taxon>
        <taxon>Rosales</taxon>
        <taxon>Moraceae</taxon>
        <taxon>Moreae</taxon>
        <taxon>Morus</taxon>
    </lineage>
</organism>
<proteinExistence type="predicted"/>
<name>W9RDB5_9ROSA</name>
<gene>
    <name evidence="1" type="ORF">L484_023430</name>
</gene>
<sequence length="96" mass="10395">MNVYIGLDPSIFGAVAPNPGDKTKSNDMLRHSEAVDHGAVYGIGGWLGMQKQRNLTVAIGRWSSGSVVWHQAQARQELAAFARGWITGEGLWSNEA</sequence>
<keyword evidence="2" id="KW-1185">Reference proteome</keyword>
<evidence type="ECO:0000313" key="2">
    <source>
        <dbReference type="Proteomes" id="UP000030645"/>
    </source>
</evidence>
<reference evidence="2" key="1">
    <citation type="submission" date="2013-01" db="EMBL/GenBank/DDBJ databases">
        <title>Draft Genome Sequence of a Mulberry Tree, Morus notabilis C.K. Schneid.</title>
        <authorList>
            <person name="He N."/>
            <person name="Zhao S."/>
        </authorList>
    </citation>
    <scope>NUCLEOTIDE SEQUENCE</scope>
</reference>
<accession>W9RDB5</accession>
<protein>
    <submittedName>
        <fullName evidence="1">Uncharacterized protein</fullName>
    </submittedName>
</protein>
<dbReference type="EMBL" id="KE344887">
    <property type="protein sequence ID" value="EXB83824.1"/>
    <property type="molecule type" value="Genomic_DNA"/>
</dbReference>
<dbReference type="Proteomes" id="UP000030645">
    <property type="component" value="Unassembled WGS sequence"/>
</dbReference>